<name>A0ABV7XV36_9FLAO</name>
<dbReference type="RefSeq" id="WP_378170173.1">
    <property type="nucleotide sequence ID" value="NZ_JBHRYO010000002.1"/>
</dbReference>
<sequence>MGKYQRPDFRQIYLDIITSKHPDKYDQCKDLLEKRELFVMDILKINMFIFSSSEKNSQKYRAYQKSDILQILDFQKKNKINNTQLAAHFKMSRNTITRWKKIYYSNEC</sequence>
<dbReference type="EMBL" id="JBHRYO010000002">
    <property type="protein sequence ID" value="MFC3756752.1"/>
    <property type="molecule type" value="Genomic_DNA"/>
</dbReference>
<dbReference type="Proteomes" id="UP001595735">
    <property type="component" value="Unassembled WGS sequence"/>
</dbReference>
<dbReference type="SUPFAM" id="SSF48295">
    <property type="entry name" value="TrpR-like"/>
    <property type="match status" value="1"/>
</dbReference>
<evidence type="ECO:0000313" key="2">
    <source>
        <dbReference type="Proteomes" id="UP001595735"/>
    </source>
</evidence>
<accession>A0ABV7XV36</accession>
<reference evidence="2" key="1">
    <citation type="journal article" date="2019" name="Int. J. Syst. Evol. Microbiol.">
        <title>The Global Catalogue of Microorganisms (GCM) 10K type strain sequencing project: providing services to taxonomists for standard genome sequencing and annotation.</title>
        <authorList>
            <consortium name="The Broad Institute Genomics Platform"/>
            <consortium name="The Broad Institute Genome Sequencing Center for Infectious Disease"/>
            <person name="Wu L."/>
            <person name="Ma J."/>
        </authorList>
    </citation>
    <scope>NUCLEOTIDE SEQUENCE [LARGE SCALE GENOMIC DNA]</scope>
    <source>
        <strain evidence="2">CECT 7798</strain>
    </source>
</reference>
<organism evidence="1 2">
    <name type="scientific">Chryseobacterium tructae</name>
    <dbReference type="NCBI Taxonomy" id="1037380"/>
    <lineage>
        <taxon>Bacteria</taxon>
        <taxon>Pseudomonadati</taxon>
        <taxon>Bacteroidota</taxon>
        <taxon>Flavobacteriia</taxon>
        <taxon>Flavobacteriales</taxon>
        <taxon>Weeksellaceae</taxon>
        <taxon>Chryseobacterium group</taxon>
        <taxon>Chryseobacterium</taxon>
    </lineage>
</organism>
<proteinExistence type="predicted"/>
<keyword evidence="2" id="KW-1185">Reference proteome</keyword>
<dbReference type="InterPro" id="IPR010921">
    <property type="entry name" value="Trp_repressor/repl_initiator"/>
</dbReference>
<gene>
    <name evidence="1" type="ORF">ACFONJ_12295</name>
</gene>
<protein>
    <submittedName>
        <fullName evidence="1">Helix-turn-helix domain-containing protein</fullName>
    </submittedName>
</protein>
<comment type="caution">
    <text evidence="1">The sequence shown here is derived from an EMBL/GenBank/DDBJ whole genome shotgun (WGS) entry which is preliminary data.</text>
</comment>
<evidence type="ECO:0000313" key="1">
    <source>
        <dbReference type="EMBL" id="MFC3756752.1"/>
    </source>
</evidence>